<dbReference type="EMBL" id="AAOE01000033">
    <property type="protein sequence ID" value="EAR07718.1"/>
    <property type="molecule type" value="Genomic_DNA"/>
</dbReference>
<reference evidence="5 6" key="1">
    <citation type="submission" date="2006-02" db="EMBL/GenBank/DDBJ databases">
        <authorList>
            <person name="Pinhassi J."/>
            <person name="Pedros-Alio C."/>
            <person name="Ferriera S."/>
            <person name="Johnson J."/>
            <person name="Kravitz S."/>
            <person name="Halpern A."/>
            <person name="Remington K."/>
            <person name="Beeson K."/>
            <person name="Tran B."/>
            <person name="Rogers Y.-H."/>
            <person name="Friedman R."/>
            <person name="Venter J.C."/>
        </authorList>
    </citation>
    <scope>NUCLEOTIDE SEQUENCE [LARGE SCALE GENOMIC DNA]</scope>
    <source>
        <strain evidence="5 6">MED297</strain>
    </source>
</reference>
<dbReference type="SMART" id="SM00342">
    <property type="entry name" value="HTH_ARAC"/>
    <property type="match status" value="1"/>
</dbReference>
<name>A4BJE6_9GAMM</name>
<dbReference type="Gene3D" id="1.10.10.60">
    <property type="entry name" value="Homeodomain-like"/>
    <property type="match status" value="1"/>
</dbReference>
<evidence type="ECO:0000256" key="3">
    <source>
        <dbReference type="ARBA" id="ARBA00023163"/>
    </source>
</evidence>
<feature type="domain" description="HTH araC/xylS-type" evidence="4">
    <location>
        <begin position="237"/>
        <end position="335"/>
    </location>
</feature>
<dbReference type="HOGENOM" id="CLU_047522_1_1_6"/>
<dbReference type="AlphaFoldDB" id="A4BJE6"/>
<comment type="caution">
    <text evidence="5">The sequence shown here is derived from an EMBL/GenBank/DDBJ whole genome shotgun (WGS) entry which is preliminary data.</text>
</comment>
<dbReference type="Pfam" id="PF12833">
    <property type="entry name" value="HTH_18"/>
    <property type="match status" value="1"/>
</dbReference>
<organism evidence="5 6">
    <name type="scientific">Reinekea blandensis MED297</name>
    <dbReference type="NCBI Taxonomy" id="314283"/>
    <lineage>
        <taxon>Bacteria</taxon>
        <taxon>Pseudomonadati</taxon>
        <taxon>Pseudomonadota</taxon>
        <taxon>Gammaproteobacteria</taxon>
        <taxon>Oceanospirillales</taxon>
        <taxon>Saccharospirillaceae</taxon>
        <taxon>Reinekea</taxon>
    </lineage>
</organism>
<evidence type="ECO:0000313" key="5">
    <source>
        <dbReference type="EMBL" id="EAR07718.1"/>
    </source>
</evidence>
<evidence type="ECO:0000256" key="2">
    <source>
        <dbReference type="ARBA" id="ARBA00023125"/>
    </source>
</evidence>
<keyword evidence="3" id="KW-0804">Transcription</keyword>
<accession>A4BJE6</accession>
<dbReference type="GO" id="GO:0003700">
    <property type="term" value="F:DNA-binding transcription factor activity"/>
    <property type="evidence" value="ECO:0007669"/>
    <property type="project" value="InterPro"/>
</dbReference>
<dbReference type="PANTHER" id="PTHR47894:SF1">
    <property type="entry name" value="HTH-TYPE TRANSCRIPTIONAL REGULATOR VQSM"/>
    <property type="match status" value="1"/>
</dbReference>
<gene>
    <name evidence="5" type="ORF">MED297_01925</name>
</gene>
<dbReference type="Proteomes" id="UP000005953">
    <property type="component" value="Unassembled WGS sequence"/>
</dbReference>
<keyword evidence="1" id="KW-0805">Transcription regulation</keyword>
<dbReference type="InterPro" id="IPR018060">
    <property type="entry name" value="HTH_AraC"/>
</dbReference>
<dbReference type="PROSITE" id="PS01124">
    <property type="entry name" value="HTH_ARAC_FAMILY_2"/>
    <property type="match status" value="1"/>
</dbReference>
<evidence type="ECO:0000256" key="1">
    <source>
        <dbReference type="ARBA" id="ARBA00023015"/>
    </source>
</evidence>
<evidence type="ECO:0000313" key="6">
    <source>
        <dbReference type="Proteomes" id="UP000005953"/>
    </source>
</evidence>
<evidence type="ECO:0000259" key="4">
    <source>
        <dbReference type="PROSITE" id="PS01124"/>
    </source>
</evidence>
<dbReference type="Pfam" id="PF12625">
    <property type="entry name" value="Arabinose_bd"/>
    <property type="match status" value="1"/>
</dbReference>
<dbReference type="InterPro" id="IPR009057">
    <property type="entry name" value="Homeodomain-like_sf"/>
</dbReference>
<sequence>MTLGDISVRYVNLLLEFLTQQGLSTTELKTQYQLSDTLLSQPEGRISIPRFMRFGHDCIQLSRSPHMGLQVAGLAQPSLLGLAGLSAACAPSLGQALADIAHDEPLSSKNVRGHSRFYREQSRGVAEFYSLSPYNQYNSFIVDMALAVQLILARRLTGQRLTPVAVDIEFPAPSYANLYAEVFECPVRFEQPRNALTLRAEDLSRPLRQSNRVAYAECRQLCDQQLARISRSLSFLDQVADAISPLLHTPDLTIQAVAVRLDLPVWTLQRKLKQQGTTFTQLLDNTRRELALIYLRDEGYTIGEIAYLLGFTYPNAFQRAFKRWTGEAPGDYRRRKARNDSSEAY</sequence>
<dbReference type="InterPro" id="IPR032687">
    <property type="entry name" value="AraC-type_N"/>
</dbReference>
<protein>
    <submittedName>
        <fullName evidence="5">Probable transcriptional regulator</fullName>
    </submittedName>
</protein>
<keyword evidence="2" id="KW-0238">DNA-binding</keyword>
<proteinExistence type="predicted"/>
<keyword evidence="6" id="KW-1185">Reference proteome</keyword>
<dbReference type="STRING" id="314283.MED297_01925"/>
<dbReference type="GO" id="GO:0000976">
    <property type="term" value="F:transcription cis-regulatory region binding"/>
    <property type="evidence" value="ECO:0007669"/>
    <property type="project" value="TreeGrafter"/>
</dbReference>
<dbReference type="SUPFAM" id="SSF46689">
    <property type="entry name" value="Homeodomain-like"/>
    <property type="match status" value="1"/>
</dbReference>
<dbReference type="GO" id="GO:0005829">
    <property type="term" value="C:cytosol"/>
    <property type="evidence" value="ECO:0007669"/>
    <property type="project" value="TreeGrafter"/>
</dbReference>
<dbReference type="PANTHER" id="PTHR47894">
    <property type="entry name" value="HTH-TYPE TRANSCRIPTIONAL REGULATOR GADX"/>
    <property type="match status" value="1"/>
</dbReference>